<proteinExistence type="inferred from homology"/>
<dbReference type="Pfam" id="PF07896">
    <property type="entry name" value="DUF1674"/>
    <property type="match status" value="1"/>
</dbReference>
<dbReference type="EMBL" id="CAXHTB010000009">
    <property type="protein sequence ID" value="CAL0311556.1"/>
    <property type="molecule type" value="Genomic_DNA"/>
</dbReference>
<feature type="region of interest" description="Disordered" evidence="3">
    <location>
        <begin position="68"/>
        <end position="150"/>
    </location>
</feature>
<feature type="compositionally biased region" description="Basic and acidic residues" evidence="3">
    <location>
        <begin position="80"/>
        <end position="92"/>
    </location>
</feature>
<dbReference type="PANTHER" id="PTHR28524">
    <property type="entry name" value="SUCCINATE DEHYDROGENASE ASSEMBLY FACTOR 4, MITOCHONDRIAL"/>
    <property type="match status" value="1"/>
</dbReference>
<evidence type="ECO:0000313" key="5">
    <source>
        <dbReference type="Proteomes" id="UP001497480"/>
    </source>
</evidence>
<comment type="caution">
    <text evidence="4">The sequence shown here is derived from an EMBL/GenBank/DDBJ whole genome shotgun (WGS) entry which is preliminary data.</text>
</comment>
<dbReference type="GO" id="GO:0034553">
    <property type="term" value="P:mitochondrial respiratory chain complex II assembly"/>
    <property type="evidence" value="ECO:0007669"/>
    <property type="project" value="TreeGrafter"/>
</dbReference>
<dbReference type="InterPro" id="IPR012875">
    <property type="entry name" value="SDHF4"/>
</dbReference>
<dbReference type="GO" id="GO:0005739">
    <property type="term" value="C:mitochondrion"/>
    <property type="evidence" value="ECO:0007669"/>
    <property type="project" value="TreeGrafter"/>
</dbReference>
<dbReference type="Proteomes" id="UP001497480">
    <property type="component" value="Unassembled WGS sequence"/>
</dbReference>
<feature type="compositionally biased region" description="Basic and acidic residues" evidence="3">
    <location>
        <begin position="137"/>
        <end position="150"/>
    </location>
</feature>
<reference evidence="4 5" key="1">
    <citation type="submission" date="2024-03" db="EMBL/GenBank/DDBJ databases">
        <authorList>
            <person name="Martinez-Hernandez J."/>
        </authorList>
    </citation>
    <scope>NUCLEOTIDE SEQUENCE [LARGE SCALE GENOMIC DNA]</scope>
</reference>
<evidence type="ECO:0000256" key="2">
    <source>
        <dbReference type="ARBA" id="ARBA00022170"/>
    </source>
</evidence>
<evidence type="ECO:0000256" key="3">
    <source>
        <dbReference type="SAM" id="MobiDB-lite"/>
    </source>
</evidence>
<evidence type="ECO:0000313" key="4">
    <source>
        <dbReference type="EMBL" id="CAL0311556.1"/>
    </source>
</evidence>
<protein>
    <recommendedName>
        <fullName evidence="2">Succinate dehydrogenase assembly factor 4, mitochondrial</fullName>
    </recommendedName>
</protein>
<feature type="compositionally biased region" description="Polar residues" evidence="3">
    <location>
        <begin position="68"/>
        <end position="79"/>
    </location>
</feature>
<feature type="compositionally biased region" description="Acidic residues" evidence="3">
    <location>
        <begin position="108"/>
        <end position="121"/>
    </location>
</feature>
<comment type="similarity">
    <text evidence="1">Belongs to the SDHAF4 family.</text>
</comment>
<evidence type="ECO:0000256" key="1">
    <source>
        <dbReference type="ARBA" id="ARBA00005701"/>
    </source>
</evidence>
<keyword evidence="5" id="KW-1185">Reference proteome</keyword>
<name>A0AAV1WQ66_LUPLU</name>
<dbReference type="AlphaFoldDB" id="A0AAV1WQ66"/>
<organism evidence="4 5">
    <name type="scientific">Lupinus luteus</name>
    <name type="common">European yellow lupine</name>
    <dbReference type="NCBI Taxonomy" id="3873"/>
    <lineage>
        <taxon>Eukaryota</taxon>
        <taxon>Viridiplantae</taxon>
        <taxon>Streptophyta</taxon>
        <taxon>Embryophyta</taxon>
        <taxon>Tracheophyta</taxon>
        <taxon>Spermatophyta</taxon>
        <taxon>Magnoliopsida</taxon>
        <taxon>eudicotyledons</taxon>
        <taxon>Gunneridae</taxon>
        <taxon>Pentapetalae</taxon>
        <taxon>rosids</taxon>
        <taxon>fabids</taxon>
        <taxon>Fabales</taxon>
        <taxon>Fabaceae</taxon>
        <taxon>Papilionoideae</taxon>
        <taxon>50 kb inversion clade</taxon>
        <taxon>genistoids sensu lato</taxon>
        <taxon>core genistoids</taxon>
        <taxon>Genisteae</taxon>
        <taxon>Lupinus</taxon>
    </lineage>
</organism>
<gene>
    <name evidence="4" type="ORF">LLUT_LOCUS12616</name>
</gene>
<dbReference type="PANTHER" id="PTHR28524:SF3">
    <property type="entry name" value="SUCCINATE DEHYDROGENASE ASSEMBLY FACTOR 4, MITOCHONDRIAL"/>
    <property type="match status" value="1"/>
</dbReference>
<accession>A0AAV1WQ66</accession>
<sequence>MVVELSDSDTSPRSWPSSLSLITFHFPGFVCSVRSEVFKKQITMTTSLSRLAYNPVLHRTISQPLTRSLSNSVTRLFSTQHDDNTDTEHARESALQNESKQGDQQEQNNDDGDEDSGDDVNNETGEIGGPKGPEPTRYGDWERKGRCSDF</sequence>